<dbReference type="InterPro" id="IPR027417">
    <property type="entry name" value="P-loop_NTPase"/>
</dbReference>
<evidence type="ECO:0000259" key="4">
    <source>
        <dbReference type="PROSITE" id="PS50893"/>
    </source>
</evidence>
<dbReference type="InterPro" id="IPR017871">
    <property type="entry name" value="ABC_transporter-like_CS"/>
</dbReference>
<feature type="domain" description="ABC transporter" evidence="4">
    <location>
        <begin position="2"/>
        <end position="227"/>
    </location>
</feature>
<dbReference type="CDD" id="cd03230">
    <property type="entry name" value="ABC_DR_subfamily_A"/>
    <property type="match status" value="1"/>
</dbReference>
<dbReference type="SMART" id="SM00382">
    <property type="entry name" value="AAA"/>
    <property type="match status" value="1"/>
</dbReference>
<dbReference type="EMBL" id="FNGW01000004">
    <property type="protein sequence ID" value="SDM00731.1"/>
    <property type="molecule type" value="Genomic_DNA"/>
</dbReference>
<name>A0A1G9PQG7_9FIRM</name>
<dbReference type="AlphaFoldDB" id="A0A1G9PQG7"/>
<dbReference type="Proteomes" id="UP000199068">
    <property type="component" value="Unassembled WGS sequence"/>
</dbReference>
<dbReference type="InterPro" id="IPR051782">
    <property type="entry name" value="ABC_Transporter_VariousFunc"/>
</dbReference>
<sequence length="251" mass="28384">MLCVNNLTKTYNNKIVAIKNLSFSLSKNKILGLVGPNGSGKTTTINSILGTIKCSSGSILYEDYKNDSLEFKKKVGYIPDDLILPESLTGREYIKFVLSIYSIKKSDKLEKLIRLYNMQDFLDILIKEYSHGMKKKIQIITAFSLDSELIIVDEPFRGLDVESMIITKQLFRGFTESGSILLCSHDLHLIEELSDEVIMLYKGDTVAKGSSDFLKDKFKCDDLEQVFMNVSMGEERKNEIGEIISNFNNNA</sequence>
<keyword evidence="6" id="KW-1185">Reference proteome</keyword>
<dbReference type="PROSITE" id="PS00211">
    <property type="entry name" value="ABC_TRANSPORTER_1"/>
    <property type="match status" value="1"/>
</dbReference>
<proteinExistence type="predicted"/>
<dbReference type="PANTHER" id="PTHR42939">
    <property type="entry name" value="ABC TRANSPORTER ATP-BINDING PROTEIN ALBC-RELATED"/>
    <property type="match status" value="1"/>
</dbReference>
<dbReference type="SUPFAM" id="SSF52540">
    <property type="entry name" value="P-loop containing nucleoside triphosphate hydrolases"/>
    <property type="match status" value="1"/>
</dbReference>
<dbReference type="RefSeq" id="WP_092725894.1">
    <property type="nucleotide sequence ID" value="NZ_FNGW01000004.1"/>
</dbReference>
<evidence type="ECO:0000313" key="6">
    <source>
        <dbReference type="Proteomes" id="UP000199068"/>
    </source>
</evidence>
<dbReference type="PANTHER" id="PTHR42939:SF1">
    <property type="entry name" value="ABC TRANSPORTER ATP-BINDING PROTEIN ALBC-RELATED"/>
    <property type="match status" value="1"/>
</dbReference>
<dbReference type="Gene3D" id="3.40.50.300">
    <property type="entry name" value="P-loop containing nucleotide triphosphate hydrolases"/>
    <property type="match status" value="1"/>
</dbReference>
<reference evidence="5 6" key="1">
    <citation type="submission" date="2016-10" db="EMBL/GenBank/DDBJ databases">
        <authorList>
            <person name="de Groot N.N."/>
        </authorList>
    </citation>
    <scope>NUCLEOTIDE SEQUENCE [LARGE SCALE GENOMIC DNA]</scope>
    <source>
        <strain evidence="5 6">DSM 797</strain>
    </source>
</reference>
<evidence type="ECO:0000256" key="2">
    <source>
        <dbReference type="ARBA" id="ARBA00022741"/>
    </source>
</evidence>
<evidence type="ECO:0000313" key="5">
    <source>
        <dbReference type="EMBL" id="SDM00731.1"/>
    </source>
</evidence>
<evidence type="ECO:0000256" key="3">
    <source>
        <dbReference type="ARBA" id="ARBA00022840"/>
    </source>
</evidence>
<dbReference type="STRING" id="1121325.SAMN04515677_104451"/>
<organism evidence="5 6">
    <name type="scientific">Romboutsia lituseburensis DSM 797</name>
    <dbReference type="NCBI Taxonomy" id="1121325"/>
    <lineage>
        <taxon>Bacteria</taxon>
        <taxon>Bacillati</taxon>
        <taxon>Bacillota</taxon>
        <taxon>Clostridia</taxon>
        <taxon>Peptostreptococcales</taxon>
        <taxon>Peptostreptococcaceae</taxon>
        <taxon>Romboutsia</taxon>
    </lineage>
</organism>
<evidence type="ECO:0000256" key="1">
    <source>
        <dbReference type="ARBA" id="ARBA00022448"/>
    </source>
</evidence>
<dbReference type="GO" id="GO:0016887">
    <property type="term" value="F:ATP hydrolysis activity"/>
    <property type="evidence" value="ECO:0007669"/>
    <property type="project" value="InterPro"/>
</dbReference>
<protein>
    <submittedName>
        <fullName evidence="5">ABC-2 type transport system ATP-binding protein</fullName>
    </submittedName>
</protein>
<keyword evidence="3 5" id="KW-0067">ATP-binding</keyword>
<keyword evidence="2" id="KW-0547">Nucleotide-binding</keyword>
<dbReference type="Pfam" id="PF00005">
    <property type="entry name" value="ABC_tran"/>
    <property type="match status" value="1"/>
</dbReference>
<dbReference type="InterPro" id="IPR003593">
    <property type="entry name" value="AAA+_ATPase"/>
</dbReference>
<dbReference type="InterPro" id="IPR003439">
    <property type="entry name" value="ABC_transporter-like_ATP-bd"/>
</dbReference>
<dbReference type="PROSITE" id="PS50893">
    <property type="entry name" value="ABC_TRANSPORTER_2"/>
    <property type="match status" value="1"/>
</dbReference>
<dbReference type="GO" id="GO:0005524">
    <property type="term" value="F:ATP binding"/>
    <property type="evidence" value="ECO:0007669"/>
    <property type="project" value="UniProtKB-KW"/>
</dbReference>
<gene>
    <name evidence="5" type="ORF">SAMN04515677_104451</name>
</gene>
<keyword evidence="1" id="KW-0813">Transport</keyword>
<accession>A0A1G9PQG7</accession>